<dbReference type="RefSeq" id="WP_178200409.1">
    <property type="nucleotide sequence ID" value="NZ_CALVCM010000025.1"/>
</dbReference>
<dbReference type="Pfam" id="PF13508">
    <property type="entry name" value="Acetyltransf_7"/>
    <property type="match status" value="1"/>
</dbReference>
<name>A0ABT1SNY2_9FIRM</name>
<evidence type="ECO:0000313" key="5">
    <source>
        <dbReference type="Proteomes" id="UP001524435"/>
    </source>
</evidence>
<dbReference type="InterPro" id="IPR051635">
    <property type="entry name" value="SNAT-like"/>
</dbReference>
<dbReference type="InterPro" id="IPR000182">
    <property type="entry name" value="GNAT_dom"/>
</dbReference>
<protein>
    <submittedName>
        <fullName evidence="4">GNAT family N-acetyltransferase</fullName>
    </submittedName>
</protein>
<comment type="caution">
    <text evidence="4">The sequence shown here is derived from an EMBL/GenBank/DDBJ whole genome shotgun (WGS) entry which is preliminary data.</text>
</comment>
<dbReference type="PANTHER" id="PTHR10908:SF0">
    <property type="entry name" value="SEROTONIN N-ACETYLTRANSFERASE"/>
    <property type="match status" value="1"/>
</dbReference>
<dbReference type="PROSITE" id="PS51186">
    <property type="entry name" value="GNAT"/>
    <property type="match status" value="1"/>
</dbReference>
<evidence type="ECO:0000256" key="1">
    <source>
        <dbReference type="ARBA" id="ARBA00022679"/>
    </source>
</evidence>
<organism evidence="4 5">
    <name type="scientific">Massilicoli timonensis</name>
    <dbReference type="NCBI Taxonomy" id="2015901"/>
    <lineage>
        <taxon>Bacteria</taxon>
        <taxon>Bacillati</taxon>
        <taxon>Bacillota</taxon>
        <taxon>Erysipelotrichia</taxon>
        <taxon>Erysipelotrichales</taxon>
        <taxon>Erysipelotrichaceae</taxon>
        <taxon>Massilicoli</taxon>
    </lineage>
</organism>
<dbReference type="InterPro" id="IPR016181">
    <property type="entry name" value="Acyl_CoA_acyltransferase"/>
</dbReference>
<sequence>MNIRRAQASDLEAIAKLEAICFPKAEAADLACFKERFSVFGDCFWVLEDEGEIIGFINGMCVNERVIRDELFENASLHCENGAYQSVFGLDVHPDHRGKRLSALLMDALIADARQRKRKGCILTCKDHLIPFYESFGYRLLGVSASVHGGAKWNDMILEF</sequence>
<dbReference type="EMBL" id="JANGCH010000025">
    <property type="protein sequence ID" value="MCQ5122693.1"/>
    <property type="molecule type" value="Genomic_DNA"/>
</dbReference>
<keyword evidence="2" id="KW-0012">Acyltransferase</keyword>
<reference evidence="4 5" key="1">
    <citation type="submission" date="2022-06" db="EMBL/GenBank/DDBJ databases">
        <title>Isolation of gut microbiota from human fecal samples.</title>
        <authorList>
            <person name="Pamer E.G."/>
            <person name="Barat B."/>
            <person name="Waligurski E."/>
            <person name="Medina S."/>
            <person name="Paddock L."/>
            <person name="Mostad J."/>
        </authorList>
    </citation>
    <scope>NUCLEOTIDE SEQUENCE [LARGE SCALE GENOMIC DNA]</scope>
    <source>
        <strain evidence="4 5">DFI.6.1</strain>
    </source>
</reference>
<gene>
    <name evidence="4" type="ORF">NE663_10570</name>
</gene>
<dbReference type="Gene3D" id="3.40.630.30">
    <property type="match status" value="1"/>
</dbReference>
<dbReference type="Proteomes" id="UP001524435">
    <property type="component" value="Unassembled WGS sequence"/>
</dbReference>
<proteinExistence type="predicted"/>
<evidence type="ECO:0000256" key="2">
    <source>
        <dbReference type="ARBA" id="ARBA00023315"/>
    </source>
</evidence>
<dbReference type="CDD" id="cd04301">
    <property type="entry name" value="NAT_SF"/>
    <property type="match status" value="1"/>
</dbReference>
<accession>A0ABT1SNY2</accession>
<feature type="domain" description="N-acetyltransferase" evidence="3">
    <location>
        <begin position="1"/>
        <end position="159"/>
    </location>
</feature>
<keyword evidence="5" id="KW-1185">Reference proteome</keyword>
<evidence type="ECO:0000259" key="3">
    <source>
        <dbReference type="PROSITE" id="PS51186"/>
    </source>
</evidence>
<dbReference type="PANTHER" id="PTHR10908">
    <property type="entry name" value="SEROTONIN N-ACETYLTRANSFERASE"/>
    <property type="match status" value="1"/>
</dbReference>
<evidence type="ECO:0000313" key="4">
    <source>
        <dbReference type="EMBL" id="MCQ5122693.1"/>
    </source>
</evidence>
<keyword evidence="1" id="KW-0808">Transferase</keyword>
<dbReference type="SUPFAM" id="SSF55729">
    <property type="entry name" value="Acyl-CoA N-acyltransferases (Nat)"/>
    <property type="match status" value="1"/>
</dbReference>